<dbReference type="EMBL" id="JARBHB010000015">
    <property type="protein sequence ID" value="KAJ8867943.1"/>
    <property type="molecule type" value="Genomic_DNA"/>
</dbReference>
<name>A0ABQ9G930_9NEOP</name>
<gene>
    <name evidence="2" type="ORF">PR048_031752</name>
</gene>
<evidence type="ECO:0000256" key="1">
    <source>
        <dbReference type="SAM" id="MobiDB-lite"/>
    </source>
</evidence>
<sequence length="185" mass="21191">MSDIDDNLVSVGEANDGARKITVNPRRRDIAKAKKYGQPRGCNTLIPCRLNPSRPTERRRSLSTSKTKRPNTTSVVCHLITKSKHRLPVCKKLFMKVMLVKPSRLRNICQAKYKAVHLVEKRGGDCKSHKSAAKRLSVTAFIMKLKGKESHYSRNNSKRIYLDPTSYVSKLWRIYNDSQPKIVRK</sequence>
<evidence type="ECO:0000313" key="3">
    <source>
        <dbReference type="Proteomes" id="UP001159363"/>
    </source>
</evidence>
<feature type="region of interest" description="Disordered" evidence="1">
    <location>
        <begin position="47"/>
        <end position="70"/>
    </location>
</feature>
<evidence type="ECO:0000313" key="2">
    <source>
        <dbReference type="EMBL" id="KAJ8867943.1"/>
    </source>
</evidence>
<proteinExistence type="predicted"/>
<keyword evidence="3" id="KW-1185">Reference proteome</keyword>
<organism evidence="2 3">
    <name type="scientific">Dryococelus australis</name>
    <dbReference type="NCBI Taxonomy" id="614101"/>
    <lineage>
        <taxon>Eukaryota</taxon>
        <taxon>Metazoa</taxon>
        <taxon>Ecdysozoa</taxon>
        <taxon>Arthropoda</taxon>
        <taxon>Hexapoda</taxon>
        <taxon>Insecta</taxon>
        <taxon>Pterygota</taxon>
        <taxon>Neoptera</taxon>
        <taxon>Polyneoptera</taxon>
        <taxon>Phasmatodea</taxon>
        <taxon>Verophasmatodea</taxon>
        <taxon>Anareolatae</taxon>
        <taxon>Phasmatidae</taxon>
        <taxon>Eurycanthinae</taxon>
        <taxon>Dryococelus</taxon>
    </lineage>
</organism>
<comment type="caution">
    <text evidence="2">The sequence shown here is derived from an EMBL/GenBank/DDBJ whole genome shotgun (WGS) entry which is preliminary data.</text>
</comment>
<protein>
    <submittedName>
        <fullName evidence="2">Uncharacterized protein</fullName>
    </submittedName>
</protein>
<reference evidence="2 3" key="1">
    <citation type="submission" date="2023-02" db="EMBL/GenBank/DDBJ databases">
        <title>LHISI_Scaffold_Assembly.</title>
        <authorList>
            <person name="Stuart O.P."/>
            <person name="Cleave R."/>
            <person name="Magrath M.J.L."/>
            <person name="Mikheyev A.S."/>
        </authorList>
    </citation>
    <scope>NUCLEOTIDE SEQUENCE [LARGE SCALE GENOMIC DNA]</scope>
    <source>
        <strain evidence="2">Daus_M_001</strain>
        <tissue evidence="2">Leg muscle</tissue>
    </source>
</reference>
<accession>A0ABQ9G930</accession>
<dbReference type="Proteomes" id="UP001159363">
    <property type="component" value="Chromosome 14"/>
</dbReference>